<reference evidence="1 2" key="1">
    <citation type="submission" date="2019-03" db="EMBL/GenBank/DDBJ databases">
        <title>Single cell metagenomics reveals metabolic interactions within the superorganism composed of flagellate Streblomastix strix and complex community of Bacteroidetes bacteria on its surface.</title>
        <authorList>
            <person name="Treitli S.C."/>
            <person name="Kolisko M."/>
            <person name="Husnik F."/>
            <person name="Keeling P."/>
            <person name="Hampl V."/>
        </authorList>
    </citation>
    <scope>NUCLEOTIDE SEQUENCE [LARGE SCALE GENOMIC DNA]</scope>
    <source>
        <strain evidence="1">ST1C</strain>
    </source>
</reference>
<evidence type="ECO:0000313" key="1">
    <source>
        <dbReference type="EMBL" id="KAA6382300.1"/>
    </source>
</evidence>
<evidence type="ECO:0000313" key="2">
    <source>
        <dbReference type="Proteomes" id="UP000324800"/>
    </source>
</evidence>
<protein>
    <submittedName>
        <fullName evidence="1">Uncharacterized protein</fullName>
    </submittedName>
</protein>
<gene>
    <name evidence="1" type="ORF">EZS28_022174</name>
</gene>
<proteinExistence type="predicted"/>
<dbReference type="Proteomes" id="UP000324800">
    <property type="component" value="Unassembled WGS sequence"/>
</dbReference>
<dbReference type="EMBL" id="SNRW01006857">
    <property type="protein sequence ID" value="KAA6382300.1"/>
    <property type="molecule type" value="Genomic_DNA"/>
</dbReference>
<accession>A0A5J4VIG6</accession>
<dbReference type="AlphaFoldDB" id="A0A5J4VIG6"/>
<organism evidence="1 2">
    <name type="scientific">Streblomastix strix</name>
    <dbReference type="NCBI Taxonomy" id="222440"/>
    <lineage>
        <taxon>Eukaryota</taxon>
        <taxon>Metamonada</taxon>
        <taxon>Preaxostyla</taxon>
        <taxon>Oxymonadida</taxon>
        <taxon>Streblomastigidae</taxon>
        <taxon>Streblomastix</taxon>
    </lineage>
</organism>
<comment type="caution">
    <text evidence="1">The sequence shown here is derived from an EMBL/GenBank/DDBJ whole genome shotgun (WGS) entry which is preliminary data.</text>
</comment>
<sequence length="327" mass="38088">MSRLVLHTDPDVIRLIERFPQIEDMQYAAELIERFKPQKNYLNNSCVYFADNFPKYENAEPLAPESPFLVIQNYHKEYTDYQKLALKRLLNECNTIPQYIIVSTFHKHNRLLIPAAFDMINNIKLGDEPEFHGQRFEFLEFERPEGQLTLRDAHFEADLDIINDQEKVAFYMTLYDLQCNRASIYPPLPLKGSSDPHLCSLCLQNKPKNEHVLCSKVQNPHSICAVCFLQAFEHAKKENNRDVKCPVKHCSGIFTDSTLERILEFEQLVQLRGNEITEREPFDTFCSGICPRCYFPLSRSLSNQNKFHCNIHLCGWTFSLSDKVAAK</sequence>
<name>A0A5J4VIG6_9EUKA</name>